<protein>
    <submittedName>
        <fullName evidence="2">Uncharacterized protein</fullName>
    </submittedName>
</protein>
<evidence type="ECO:0000313" key="3">
    <source>
        <dbReference type="Proteomes" id="UP001168821"/>
    </source>
</evidence>
<accession>A0AA38MMJ5</accession>
<proteinExistence type="predicted"/>
<organism evidence="2 3">
    <name type="scientific">Zophobas morio</name>
    <dbReference type="NCBI Taxonomy" id="2755281"/>
    <lineage>
        <taxon>Eukaryota</taxon>
        <taxon>Metazoa</taxon>
        <taxon>Ecdysozoa</taxon>
        <taxon>Arthropoda</taxon>
        <taxon>Hexapoda</taxon>
        <taxon>Insecta</taxon>
        <taxon>Pterygota</taxon>
        <taxon>Neoptera</taxon>
        <taxon>Endopterygota</taxon>
        <taxon>Coleoptera</taxon>
        <taxon>Polyphaga</taxon>
        <taxon>Cucujiformia</taxon>
        <taxon>Tenebrionidae</taxon>
        <taxon>Zophobas</taxon>
    </lineage>
</organism>
<comment type="caution">
    <text evidence="2">The sequence shown here is derived from an EMBL/GenBank/DDBJ whole genome shotgun (WGS) entry which is preliminary data.</text>
</comment>
<feature type="region of interest" description="Disordered" evidence="1">
    <location>
        <begin position="106"/>
        <end position="159"/>
    </location>
</feature>
<dbReference type="EMBL" id="JALNTZ010000002">
    <property type="protein sequence ID" value="KAJ3661117.1"/>
    <property type="molecule type" value="Genomic_DNA"/>
</dbReference>
<sequence>MCKCLQHCLETCYWHLIEKRFCYDESIALYEVPEKEEKNNNCFDNLAFYDSVSVIAGRAIVTIDPLPEEKPIVQQPTRKLRWQNEVRNRIIPQEITRAIPRISETCEEDYGDRAEKRKSDSDTEEKKLTQAPKSEPDTPDLPDKPKLETLKPENLEPEVEIRRKSLKDRRMSKSLYLKIDQPKEIPIIRQQSMPKFYLDTPDDQASTSMFRTPSAALTSPVPKSSAFVYDLYSVVQMERARVQNMGGHVPIHRKESDRSSRLLQIRDKIKLRRVKSSLGTSITNLPHSHQHI</sequence>
<evidence type="ECO:0000313" key="2">
    <source>
        <dbReference type="EMBL" id="KAJ3661117.1"/>
    </source>
</evidence>
<name>A0AA38MMJ5_9CUCU</name>
<feature type="compositionally biased region" description="Basic and acidic residues" evidence="1">
    <location>
        <begin position="141"/>
        <end position="159"/>
    </location>
</feature>
<reference evidence="2" key="1">
    <citation type="journal article" date="2023" name="G3 (Bethesda)">
        <title>Whole genome assemblies of Zophobas morio and Tenebrio molitor.</title>
        <authorList>
            <person name="Kaur S."/>
            <person name="Stinson S.A."/>
            <person name="diCenzo G.C."/>
        </authorList>
    </citation>
    <scope>NUCLEOTIDE SEQUENCE</scope>
    <source>
        <strain evidence="2">QUZm001</strain>
    </source>
</reference>
<feature type="compositionally biased region" description="Basic and acidic residues" evidence="1">
    <location>
        <begin position="111"/>
        <end position="128"/>
    </location>
</feature>
<dbReference type="AlphaFoldDB" id="A0AA38MMJ5"/>
<evidence type="ECO:0000256" key="1">
    <source>
        <dbReference type="SAM" id="MobiDB-lite"/>
    </source>
</evidence>
<gene>
    <name evidence="2" type="ORF">Zmor_005532</name>
</gene>
<dbReference type="Proteomes" id="UP001168821">
    <property type="component" value="Unassembled WGS sequence"/>
</dbReference>
<keyword evidence="3" id="KW-1185">Reference proteome</keyword>